<dbReference type="GO" id="GO:0005509">
    <property type="term" value="F:calcium ion binding"/>
    <property type="evidence" value="ECO:0007669"/>
    <property type="project" value="InterPro"/>
</dbReference>
<dbReference type="KEGG" id="tom:BWR18_08220"/>
<feature type="signal peptide" evidence="1">
    <location>
        <begin position="1"/>
        <end position="21"/>
    </location>
</feature>
<feature type="chain" id="PRO_5010322577" description="EF-hand domain-containing protein" evidence="1">
    <location>
        <begin position="22"/>
        <end position="82"/>
    </location>
</feature>
<dbReference type="AlphaFoldDB" id="A0A1P8N0B2"/>
<dbReference type="InterPro" id="IPR018247">
    <property type="entry name" value="EF_Hand_1_Ca_BS"/>
</dbReference>
<dbReference type="STRING" id="299262.BWR18_08220"/>
<dbReference type="RefSeq" id="WP_076630200.1">
    <property type="nucleotide sequence ID" value="NZ_CP019312.1"/>
</dbReference>
<feature type="domain" description="EF-hand" evidence="2">
    <location>
        <begin position="51"/>
        <end position="67"/>
    </location>
</feature>
<organism evidence="3 4">
    <name type="scientific">Tateyamaria omphalii</name>
    <dbReference type="NCBI Taxonomy" id="299262"/>
    <lineage>
        <taxon>Bacteria</taxon>
        <taxon>Pseudomonadati</taxon>
        <taxon>Pseudomonadota</taxon>
        <taxon>Alphaproteobacteria</taxon>
        <taxon>Rhodobacterales</taxon>
        <taxon>Roseobacteraceae</taxon>
        <taxon>Tateyamaria</taxon>
    </lineage>
</organism>
<dbReference type="EMBL" id="CP019312">
    <property type="protein sequence ID" value="APX13770.1"/>
    <property type="molecule type" value="Genomic_DNA"/>
</dbReference>
<dbReference type="Pfam" id="PF13202">
    <property type="entry name" value="EF-hand_5"/>
    <property type="match status" value="1"/>
</dbReference>
<evidence type="ECO:0000313" key="3">
    <source>
        <dbReference type="EMBL" id="APX13770.1"/>
    </source>
</evidence>
<keyword evidence="1" id="KW-0732">Signal</keyword>
<dbReference type="Proteomes" id="UP000186336">
    <property type="component" value="Chromosome"/>
</dbReference>
<gene>
    <name evidence="3" type="ORF">BWR18_08220</name>
</gene>
<dbReference type="SUPFAM" id="SSF47473">
    <property type="entry name" value="EF-hand"/>
    <property type="match status" value="1"/>
</dbReference>
<name>A0A1P8N0B2_9RHOB</name>
<dbReference type="InterPro" id="IPR011992">
    <property type="entry name" value="EF-hand-dom_pair"/>
</dbReference>
<dbReference type="OrthoDB" id="5470953at2"/>
<evidence type="ECO:0000256" key="1">
    <source>
        <dbReference type="SAM" id="SignalP"/>
    </source>
</evidence>
<sequence length="82" mass="8428">MKKIASLTCVAALCLPAFALAEVPADLDTDADGVLTIDEVQASFPEVTSDGFSAMDLNADGVLDEDEVVAAQEAGLMPPTES</sequence>
<protein>
    <recommendedName>
        <fullName evidence="2">EF-hand domain-containing protein</fullName>
    </recommendedName>
</protein>
<keyword evidence="4" id="KW-1185">Reference proteome</keyword>
<reference evidence="3 4" key="1">
    <citation type="submission" date="2017-01" db="EMBL/GenBank/DDBJ databases">
        <title>Complete genome of Tateyamaria omphalii DOK1-4 isolated from seawater in Dokdo.</title>
        <authorList>
            <person name="Kim J.H."/>
            <person name="Chi W.-J."/>
        </authorList>
    </citation>
    <scope>NUCLEOTIDE SEQUENCE [LARGE SCALE GENOMIC DNA]</scope>
    <source>
        <strain evidence="3 4">DOK1-4</strain>
    </source>
</reference>
<dbReference type="Gene3D" id="1.10.238.10">
    <property type="entry name" value="EF-hand"/>
    <property type="match status" value="1"/>
</dbReference>
<evidence type="ECO:0000313" key="4">
    <source>
        <dbReference type="Proteomes" id="UP000186336"/>
    </source>
</evidence>
<accession>A0A1P8N0B2</accession>
<dbReference type="PROSITE" id="PS00018">
    <property type="entry name" value="EF_HAND_1"/>
    <property type="match status" value="2"/>
</dbReference>
<dbReference type="InterPro" id="IPR002048">
    <property type="entry name" value="EF_hand_dom"/>
</dbReference>
<proteinExistence type="predicted"/>
<evidence type="ECO:0000259" key="2">
    <source>
        <dbReference type="Pfam" id="PF13202"/>
    </source>
</evidence>